<evidence type="ECO:0000313" key="1">
    <source>
        <dbReference type="EMBL" id="ADB87832.1"/>
    </source>
</evidence>
<organism evidence="1 2">
    <name type="scientific">Saccharolobus islandicus (strain L.D.8.5 / Lassen #2)</name>
    <name type="common">Sulfolobus islandicus</name>
    <dbReference type="NCBI Taxonomy" id="425944"/>
    <lineage>
        <taxon>Archaea</taxon>
        <taxon>Thermoproteota</taxon>
        <taxon>Thermoprotei</taxon>
        <taxon>Sulfolobales</taxon>
        <taxon>Sulfolobaceae</taxon>
        <taxon>Saccharolobus</taxon>
    </lineage>
</organism>
<dbReference type="Proteomes" id="UP000001404">
    <property type="component" value="Chromosome"/>
</dbReference>
<proteinExistence type="predicted"/>
<dbReference type="KEGG" id="sii:LD85_2184"/>
<dbReference type="EMBL" id="CP001731">
    <property type="protein sequence ID" value="ADB87832.1"/>
    <property type="molecule type" value="Genomic_DNA"/>
</dbReference>
<name>D2PDR2_SACI9</name>
<dbReference type="AlphaFoldDB" id="D2PDR2"/>
<evidence type="ECO:0000313" key="2">
    <source>
        <dbReference type="Proteomes" id="UP000001404"/>
    </source>
</evidence>
<dbReference type="HOGENOM" id="CLU_3021141_0_0_2"/>
<protein>
    <submittedName>
        <fullName evidence="1">Uncharacterized protein</fullName>
    </submittedName>
</protein>
<gene>
    <name evidence="1" type="ordered locus">LD85_2184</name>
</gene>
<accession>D2PDR2</accession>
<sequence>MANTHKTLIMGSSSFLCEFTLFLQNRIRIINCAQRSNTDIGIRGKGVYNNEKSSY</sequence>
<reference evidence="2" key="1">
    <citation type="journal article" date="2009" name="Proc. Natl. Acad. Sci. U.S.A.">
        <title>Biogeography of the Sulfolobus islandicus pan-genome.</title>
        <authorList>
            <person name="Reno M.L."/>
            <person name="Held N.L."/>
            <person name="Fields C.J."/>
            <person name="Burke P.V."/>
            <person name="Whitaker R.J."/>
        </authorList>
    </citation>
    <scope>NUCLEOTIDE SEQUENCE [LARGE SCALE GENOMIC DNA]</scope>
    <source>
        <strain evidence="2">L.D.8.5 / Lassen #2</strain>
    </source>
</reference>